<dbReference type="InterPro" id="IPR006634">
    <property type="entry name" value="TLC-dom"/>
</dbReference>
<dbReference type="SMART" id="SM00724">
    <property type="entry name" value="TLC"/>
    <property type="match status" value="1"/>
</dbReference>
<proteinExistence type="predicted"/>
<organism evidence="9">
    <name type="scientific">Selaginella moellendorffii</name>
    <name type="common">Spikemoss</name>
    <dbReference type="NCBI Taxonomy" id="88036"/>
    <lineage>
        <taxon>Eukaryota</taxon>
        <taxon>Viridiplantae</taxon>
        <taxon>Streptophyta</taxon>
        <taxon>Embryophyta</taxon>
        <taxon>Tracheophyta</taxon>
        <taxon>Lycopodiopsida</taxon>
        <taxon>Selaginellales</taxon>
        <taxon>Selaginellaceae</taxon>
        <taxon>Selaginella</taxon>
    </lineage>
</organism>
<evidence type="ECO:0000256" key="3">
    <source>
        <dbReference type="ARBA" id="ARBA00022989"/>
    </source>
</evidence>
<keyword evidence="3 6" id="KW-1133">Transmembrane helix</keyword>
<dbReference type="InterPro" id="IPR050846">
    <property type="entry name" value="TLCD"/>
</dbReference>
<dbReference type="eggNOG" id="KOG4561">
    <property type="taxonomic scope" value="Eukaryota"/>
</dbReference>
<dbReference type="PANTHER" id="PTHR13439">
    <property type="entry name" value="CT120 PROTEIN"/>
    <property type="match status" value="1"/>
</dbReference>
<evidence type="ECO:0000256" key="4">
    <source>
        <dbReference type="ARBA" id="ARBA00023136"/>
    </source>
</evidence>
<keyword evidence="9" id="KW-1185">Reference proteome</keyword>
<dbReference type="EMBL" id="GL377565">
    <property type="protein sequence ID" value="EFJ37731.1"/>
    <property type="molecule type" value="Genomic_DNA"/>
</dbReference>
<dbReference type="GO" id="GO:0005783">
    <property type="term" value="C:endoplasmic reticulum"/>
    <property type="evidence" value="ECO:0000318"/>
    <property type="project" value="GO_Central"/>
</dbReference>
<feature type="transmembrane region" description="Helical" evidence="6">
    <location>
        <begin position="120"/>
        <end position="141"/>
    </location>
</feature>
<dbReference type="AlphaFoldDB" id="D8QQ54"/>
<feature type="transmembrane region" description="Helical" evidence="6">
    <location>
        <begin position="66"/>
        <end position="86"/>
    </location>
</feature>
<dbReference type="Pfam" id="PF03798">
    <property type="entry name" value="TRAM_LAG1_CLN8"/>
    <property type="match status" value="1"/>
</dbReference>
<dbReference type="HOGENOM" id="CLU_034597_3_1_1"/>
<dbReference type="Proteomes" id="UP000001514">
    <property type="component" value="Unassembled WGS sequence"/>
</dbReference>
<keyword evidence="4 5" id="KW-0472">Membrane</keyword>
<dbReference type="Gramene" id="EFJ37731">
    <property type="protein sequence ID" value="EFJ37731"/>
    <property type="gene ID" value="SELMODRAFT_75226"/>
</dbReference>
<reference evidence="8 9" key="1">
    <citation type="journal article" date="2011" name="Science">
        <title>The Selaginella genome identifies genetic changes associated with the evolution of vascular plants.</title>
        <authorList>
            <person name="Banks J.A."/>
            <person name="Nishiyama T."/>
            <person name="Hasebe M."/>
            <person name="Bowman J.L."/>
            <person name="Gribskov M."/>
            <person name="dePamphilis C."/>
            <person name="Albert V.A."/>
            <person name="Aono N."/>
            <person name="Aoyama T."/>
            <person name="Ambrose B.A."/>
            <person name="Ashton N.W."/>
            <person name="Axtell M.J."/>
            <person name="Barker E."/>
            <person name="Barker M.S."/>
            <person name="Bennetzen J.L."/>
            <person name="Bonawitz N.D."/>
            <person name="Chapple C."/>
            <person name="Cheng C."/>
            <person name="Correa L.G."/>
            <person name="Dacre M."/>
            <person name="DeBarry J."/>
            <person name="Dreyer I."/>
            <person name="Elias M."/>
            <person name="Engstrom E.M."/>
            <person name="Estelle M."/>
            <person name="Feng L."/>
            <person name="Finet C."/>
            <person name="Floyd S.K."/>
            <person name="Frommer W.B."/>
            <person name="Fujita T."/>
            <person name="Gramzow L."/>
            <person name="Gutensohn M."/>
            <person name="Harholt J."/>
            <person name="Hattori M."/>
            <person name="Heyl A."/>
            <person name="Hirai T."/>
            <person name="Hiwatashi Y."/>
            <person name="Ishikawa M."/>
            <person name="Iwata M."/>
            <person name="Karol K.G."/>
            <person name="Koehler B."/>
            <person name="Kolukisaoglu U."/>
            <person name="Kubo M."/>
            <person name="Kurata T."/>
            <person name="Lalonde S."/>
            <person name="Li K."/>
            <person name="Li Y."/>
            <person name="Litt A."/>
            <person name="Lyons E."/>
            <person name="Manning G."/>
            <person name="Maruyama T."/>
            <person name="Michael T.P."/>
            <person name="Mikami K."/>
            <person name="Miyazaki S."/>
            <person name="Morinaga S."/>
            <person name="Murata T."/>
            <person name="Mueller-Roeber B."/>
            <person name="Nelson D.R."/>
            <person name="Obara M."/>
            <person name="Oguri Y."/>
            <person name="Olmstead R.G."/>
            <person name="Onodera N."/>
            <person name="Petersen B.L."/>
            <person name="Pils B."/>
            <person name="Prigge M."/>
            <person name="Rensing S.A."/>
            <person name="Riano-Pachon D.M."/>
            <person name="Roberts A.W."/>
            <person name="Sato Y."/>
            <person name="Scheller H.V."/>
            <person name="Schulz B."/>
            <person name="Schulz C."/>
            <person name="Shakirov E.V."/>
            <person name="Shibagaki N."/>
            <person name="Shinohara N."/>
            <person name="Shippen D.E."/>
            <person name="Soerensen I."/>
            <person name="Sotooka R."/>
            <person name="Sugimoto N."/>
            <person name="Sugita M."/>
            <person name="Sumikawa N."/>
            <person name="Tanurdzic M."/>
            <person name="Theissen G."/>
            <person name="Ulvskov P."/>
            <person name="Wakazuki S."/>
            <person name="Weng J.K."/>
            <person name="Willats W.W."/>
            <person name="Wipf D."/>
            <person name="Wolf P.G."/>
            <person name="Yang L."/>
            <person name="Zimmer A.D."/>
            <person name="Zhu Q."/>
            <person name="Mitros T."/>
            <person name="Hellsten U."/>
            <person name="Loque D."/>
            <person name="Otillar R."/>
            <person name="Salamov A."/>
            <person name="Schmutz J."/>
            <person name="Shapiro H."/>
            <person name="Lindquist E."/>
            <person name="Lucas S."/>
            <person name="Rokhsar D."/>
            <person name="Grigoriev I.V."/>
        </authorList>
    </citation>
    <scope>NUCLEOTIDE SEQUENCE [LARGE SCALE GENOMIC DNA]</scope>
</reference>
<feature type="transmembrane region" description="Helical" evidence="6">
    <location>
        <begin position="28"/>
        <end position="46"/>
    </location>
</feature>
<evidence type="ECO:0000256" key="5">
    <source>
        <dbReference type="PROSITE-ProRule" id="PRU00205"/>
    </source>
</evidence>
<feature type="transmembrane region" description="Helical" evidence="6">
    <location>
        <begin position="153"/>
        <end position="179"/>
    </location>
</feature>
<dbReference type="PROSITE" id="PS50922">
    <property type="entry name" value="TLC"/>
    <property type="match status" value="1"/>
</dbReference>
<dbReference type="InParanoid" id="D8QQ54"/>
<evidence type="ECO:0000259" key="7">
    <source>
        <dbReference type="PROSITE" id="PS50922"/>
    </source>
</evidence>
<protein>
    <recommendedName>
        <fullName evidence="7">TLC domain-containing protein</fullName>
    </recommendedName>
</protein>
<dbReference type="GO" id="GO:0055088">
    <property type="term" value="P:lipid homeostasis"/>
    <property type="evidence" value="ECO:0000318"/>
    <property type="project" value="GO_Central"/>
</dbReference>
<dbReference type="PANTHER" id="PTHR13439:SF0">
    <property type="entry name" value="TOPOISOMERASE I DAMAGE AFFECTED PROTEIN 4"/>
    <property type="match status" value="1"/>
</dbReference>
<sequence length="227" mass="26376">MQAYGPVLFPNAYTKLSDKDRVEWNNRAISFTHAVVATLVAGYLFFVSDLFREEVAYGPVVFRSTIFTQFFLGVSNGYFITDMAMLLKYYPNLGEIEFVVHHAVSIISLFLAVHSGYAHIYLYTVLLSESTTPFINIRWYLAAADMKKTRAYTINGIALFVSWLIARIVLFVYLFAHMYWHYDEVIEIDTIGYYFMFFSTSVFAMMNLYWFEKIARGLIKVLKSKET</sequence>
<evidence type="ECO:0000256" key="1">
    <source>
        <dbReference type="ARBA" id="ARBA00004141"/>
    </source>
</evidence>
<gene>
    <name evidence="8" type="ORF">SELMODRAFT_75226</name>
</gene>
<evidence type="ECO:0000313" key="9">
    <source>
        <dbReference type="Proteomes" id="UP000001514"/>
    </source>
</evidence>
<feature type="transmembrane region" description="Helical" evidence="6">
    <location>
        <begin position="191"/>
        <end position="211"/>
    </location>
</feature>
<dbReference type="KEGG" id="smo:SELMODRAFT_75226"/>
<dbReference type="OMA" id="IMADVVI"/>
<name>D8QQ54_SELML</name>
<dbReference type="GO" id="GO:0016020">
    <property type="term" value="C:membrane"/>
    <property type="evidence" value="ECO:0007669"/>
    <property type="project" value="UniProtKB-SubCell"/>
</dbReference>
<evidence type="ECO:0000313" key="8">
    <source>
        <dbReference type="EMBL" id="EFJ37731.1"/>
    </source>
</evidence>
<comment type="subcellular location">
    <subcellularLocation>
        <location evidence="1">Membrane</location>
        <topology evidence="1">Multi-pass membrane protein</topology>
    </subcellularLocation>
</comment>
<feature type="domain" description="TLC" evidence="7">
    <location>
        <begin position="19"/>
        <end position="223"/>
    </location>
</feature>
<accession>D8QQ54</accession>
<evidence type="ECO:0000256" key="6">
    <source>
        <dbReference type="SAM" id="Phobius"/>
    </source>
</evidence>
<evidence type="ECO:0000256" key="2">
    <source>
        <dbReference type="ARBA" id="ARBA00022692"/>
    </source>
</evidence>
<keyword evidence="2 5" id="KW-0812">Transmembrane</keyword>